<dbReference type="SUPFAM" id="SSF46785">
    <property type="entry name" value="Winged helix' DNA-binding domain"/>
    <property type="match status" value="1"/>
</dbReference>
<sequence length="239" mass="25911">MSPQVESLLTKVERRQPASVELAHRLIEYLLSGEIPPGGKIPSERALSESLDVGRSAVREALKSLTLLGLLDVRQGDGTYLAGSSSDLLPRIIEWGLLLGERRVQDLTEARAEVEVILAGMAAKRRSPAGLEELRAIVDEMKAADADLPRYIAADVRFHLKIAELSGNTVLAGVLSSIRSLLQVWTNRVITAMGETRSSLAVHLPIFEAIEEGDAEAARAAMFAHMRSANRNLANTIGE</sequence>
<organism evidence="5 6">
    <name type="scientific">Rhodococcus opacus (strain B4)</name>
    <dbReference type="NCBI Taxonomy" id="632772"/>
    <lineage>
        <taxon>Bacteria</taxon>
        <taxon>Bacillati</taxon>
        <taxon>Actinomycetota</taxon>
        <taxon>Actinomycetes</taxon>
        <taxon>Mycobacteriales</taxon>
        <taxon>Nocardiaceae</taxon>
        <taxon>Rhodococcus</taxon>
    </lineage>
</organism>
<keyword evidence="3" id="KW-0804">Transcription</keyword>
<dbReference type="EMBL" id="AP011115">
    <property type="protein sequence ID" value="BAH51204.1"/>
    <property type="molecule type" value="Genomic_DNA"/>
</dbReference>
<accession>C1B6A1</accession>
<dbReference type="Pfam" id="PF00392">
    <property type="entry name" value="GntR"/>
    <property type="match status" value="1"/>
</dbReference>
<evidence type="ECO:0000313" key="6">
    <source>
        <dbReference type="Proteomes" id="UP000002212"/>
    </source>
</evidence>
<dbReference type="Gene3D" id="1.10.10.10">
    <property type="entry name" value="Winged helix-like DNA-binding domain superfamily/Winged helix DNA-binding domain"/>
    <property type="match status" value="1"/>
</dbReference>
<dbReference type="PANTHER" id="PTHR43537">
    <property type="entry name" value="TRANSCRIPTIONAL REGULATOR, GNTR FAMILY"/>
    <property type="match status" value="1"/>
</dbReference>
<dbReference type="InterPro" id="IPR036390">
    <property type="entry name" value="WH_DNA-bd_sf"/>
</dbReference>
<dbReference type="InterPro" id="IPR011711">
    <property type="entry name" value="GntR_C"/>
</dbReference>
<dbReference type="HOGENOM" id="CLU_017584_9_2_11"/>
<dbReference type="SMART" id="SM00895">
    <property type="entry name" value="FCD"/>
    <property type="match status" value="1"/>
</dbReference>
<dbReference type="PANTHER" id="PTHR43537:SF5">
    <property type="entry name" value="UXU OPERON TRANSCRIPTIONAL REGULATOR"/>
    <property type="match status" value="1"/>
</dbReference>
<gene>
    <name evidence="5" type="ordered locus">ROP_29570</name>
</gene>
<dbReference type="PROSITE" id="PS50949">
    <property type="entry name" value="HTH_GNTR"/>
    <property type="match status" value="1"/>
</dbReference>
<dbReference type="AlphaFoldDB" id="C1B6A1"/>
<dbReference type="GO" id="GO:0003700">
    <property type="term" value="F:DNA-binding transcription factor activity"/>
    <property type="evidence" value="ECO:0007669"/>
    <property type="project" value="InterPro"/>
</dbReference>
<dbReference type="Pfam" id="PF07729">
    <property type="entry name" value="FCD"/>
    <property type="match status" value="1"/>
</dbReference>
<dbReference type="Gene3D" id="1.20.120.530">
    <property type="entry name" value="GntR ligand-binding domain-like"/>
    <property type="match status" value="1"/>
</dbReference>
<dbReference type="SMART" id="SM00345">
    <property type="entry name" value="HTH_GNTR"/>
    <property type="match status" value="1"/>
</dbReference>
<dbReference type="STRING" id="632772.ROP_29570"/>
<dbReference type="KEGG" id="rop:ROP_29570"/>
<dbReference type="SUPFAM" id="SSF48008">
    <property type="entry name" value="GntR ligand-binding domain-like"/>
    <property type="match status" value="1"/>
</dbReference>
<dbReference type="PATRIC" id="fig|632772.20.peg.3092"/>
<dbReference type="Proteomes" id="UP000002212">
    <property type="component" value="Chromosome"/>
</dbReference>
<keyword evidence="1" id="KW-0805">Transcription regulation</keyword>
<keyword evidence="2" id="KW-0238">DNA-binding</keyword>
<evidence type="ECO:0000256" key="3">
    <source>
        <dbReference type="ARBA" id="ARBA00023163"/>
    </source>
</evidence>
<dbReference type="GO" id="GO:0003677">
    <property type="term" value="F:DNA binding"/>
    <property type="evidence" value="ECO:0007669"/>
    <property type="project" value="UniProtKB-KW"/>
</dbReference>
<evidence type="ECO:0000256" key="2">
    <source>
        <dbReference type="ARBA" id="ARBA00023125"/>
    </source>
</evidence>
<feature type="domain" description="HTH gntR-type" evidence="4">
    <location>
        <begin position="16"/>
        <end position="84"/>
    </location>
</feature>
<proteinExistence type="predicted"/>
<evidence type="ECO:0000256" key="1">
    <source>
        <dbReference type="ARBA" id="ARBA00023015"/>
    </source>
</evidence>
<dbReference type="PRINTS" id="PR00035">
    <property type="entry name" value="HTHGNTR"/>
</dbReference>
<name>C1B6A1_RHOOB</name>
<evidence type="ECO:0000313" key="5">
    <source>
        <dbReference type="EMBL" id="BAH51204.1"/>
    </source>
</evidence>
<dbReference type="RefSeq" id="WP_012690160.1">
    <property type="nucleotide sequence ID" value="NC_012522.1"/>
</dbReference>
<dbReference type="InterPro" id="IPR000524">
    <property type="entry name" value="Tscrpt_reg_HTH_GntR"/>
</dbReference>
<dbReference type="InterPro" id="IPR008920">
    <property type="entry name" value="TF_FadR/GntR_C"/>
</dbReference>
<protein>
    <submittedName>
        <fullName evidence="5">Putative GntR family transcriptional regulator</fullName>
    </submittedName>
</protein>
<dbReference type="InterPro" id="IPR036388">
    <property type="entry name" value="WH-like_DNA-bd_sf"/>
</dbReference>
<reference evidence="5 6" key="1">
    <citation type="submission" date="2009-03" db="EMBL/GenBank/DDBJ databases">
        <title>Comparison of the complete genome sequences of Rhodococcus erythropolis PR4 and Rhodococcus opacus B4.</title>
        <authorList>
            <person name="Takarada H."/>
            <person name="Sekine M."/>
            <person name="Hosoyama A."/>
            <person name="Yamada R."/>
            <person name="Fujisawa T."/>
            <person name="Omata S."/>
            <person name="Shimizu A."/>
            <person name="Tsukatani N."/>
            <person name="Tanikawa S."/>
            <person name="Fujita N."/>
            <person name="Harayama S."/>
        </authorList>
    </citation>
    <scope>NUCLEOTIDE SEQUENCE [LARGE SCALE GENOMIC DNA]</scope>
    <source>
        <strain evidence="5 6">B4</strain>
    </source>
</reference>
<evidence type="ECO:0000259" key="4">
    <source>
        <dbReference type="PROSITE" id="PS50949"/>
    </source>
</evidence>